<feature type="compositionally biased region" description="Polar residues" evidence="2">
    <location>
        <begin position="812"/>
        <end position="827"/>
    </location>
</feature>
<feature type="compositionally biased region" description="Basic and acidic residues" evidence="2">
    <location>
        <begin position="836"/>
        <end position="845"/>
    </location>
</feature>
<reference evidence="5 6" key="1">
    <citation type="submission" date="2025-04" db="UniProtKB">
        <authorList>
            <consortium name="RefSeq"/>
        </authorList>
    </citation>
    <scope>IDENTIFICATION</scope>
</reference>
<evidence type="ECO:0000256" key="1">
    <source>
        <dbReference type="SAM" id="Coils"/>
    </source>
</evidence>
<evidence type="ECO:0000313" key="4">
    <source>
        <dbReference type="Proteomes" id="UP000515156"/>
    </source>
</evidence>
<feature type="domain" description="Zinc finger protein 750-like zinc finger" evidence="3">
    <location>
        <begin position="30"/>
        <end position="80"/>
    </location>
</feature>
<feature type="compositionally biased region" description="Low complexity" evidence="2">
    <location>
        <begin position="846"/>
        <end position="856"/>
    </location>
</feature>
<feature type="region of interest" description="Disordered" evidence="2">
    <location>
        <begin position="500"/>
        <end position="520"/>
    </location>
</feature>
<organism evidence="4 5">
    <name type="scientific">Microcaecilia unicolor</name>
    <dbReference type="NCBI Taxonomy" id="1415580"/>
    <lineage>
        <taxon>Eukaryota</taxon>
        <taxon>Metazoa</taxon>
        <taxon>Chordata</taxon>
        <taxon>Craniata</taxon>
        <taxon>Vertebrata</taxon>
        <taxon>Euteleostomi</taxon>
        <taxon>Amphibia</taxon>
        <taxon>Gymnophiona</taxon>
        <taxon>Siphonopidae</taxon>
        <taxon>Microcaecilia</taxon>
    </lineage>
</organism>
<evidence type="ECO:0000256" key="2">
    <source>
        <dbReference type="SAM" id="MobiDB-lite"/>
    </source>
</evidence>
<feature type="coiled-coil region" evidence="1">
    <location>
        <begin position="630"/>
        <end position="657"/>
    </location>
</feature>
<feature type="compositionally biased region" description="Basic and acidic residues" evidence="2">
    <location>
        <begin position="500"/>
        <end position="511"/>
    </location>
</feature>
<name>A0A6P7Z0R4_9AMPH</name>
<keyword evidence="4" id="KW-1185">Reference proteome</keyword>
<dbReference type="RefSeq" id="XP_030069080.1">
    <property type="nucleotide sequence ID" value="XM_030213220.1"/>
</dbReference>
<feature type="region of interest" description="Disordered" evidence="2">
    <location>
        <begin position="173"/>
        <end position="200"/>
    </location>
</feature>
<protein>
    <submittedName>
        <fullName evidence="5 6">Proline-rich protein 35</fullName>
    </submittedName>
</protein>
<evidence type="ECO:0000259" key="3">
    <source>
        <dbReference type="Pfam" id="PF15269"/>
    </source>
</evidence>
<evidence type="ECO:0000313" key="6">
    <source>
        <dbReference type="RefSeq" id="XP_030069081.1"/>
    </source>
</evidence>
<dbReference type="AlphaFoldDB" id="A0A6P7Z0R4"/>
<dbReference type="Pfam" id="PF15269">
    <property type="entry name" value="zf-C2H2_7"/>
    <property type="match status" value="1"/>
</dbReference>
<dbReference type="InterPro" id="IPR039064">
    <property type="entry name" value="ZNF750_Znf"/>
</dbReference>
<feature type="compositionally biased region" description="Basic and acidic residues" evidence="2">
    <location>
        <begin position="177"/>
        <end position="186"/>
    </location>
</feature>
<feature type="compositionally biased region" description="Basic and acidic residues" evidence="2">
    <location>
        <begin position="707"/>
        <end position="726"/>
    </location>
</feature>
<dbReference type="RefSeq" id="XP_030069081.1">
    <property type="nucleotide sequence ID" value="XM_030213221.1"/>
</dbReference>
<keyword evidence="1" id="KW-0175">Coiled coil</keyword>
<feature type="region of interest" description="Disordered" evidence="2">
    <location>
        <begin position="812"/>
        <end position="867"/>
    </location>
</feature>
<feature type="region of interest" description="Disordered" evidence="2">
    <location>
        <begin position="703"/>
        <end position="745"/>
    </location>
</feature>
<gene>
    <name evidence="5 6" type="primary">PRR35</name>
</gene>
<dbReference type="InterPro" id="IPR039363">
    <property type="entry name" value="ZNF750"/>
</dbReference>
<dbReference type="Proteomes" id="UP000515156">
    <property type="component" value="Chromosome 8"/>
</dbReference>
<dbReference type="PANTHER" id="PTHR14678">
    <property type="entry name" value="PROLINE-RICH PROTEIN 35-RELATED"/>
    <property type="match status" value="1"/>
</dbReference>
<dbReference type="GeneID" id="115476696"/>
<dbReference type="PANTHER" id="PTHR14678:SF2">
    <property type="entry name" value="PROLINE-RICH PROTEIN 35"/>
    <property type="match status" value="1"/>
</dbReference>
<feature type="region of interest" description="Disordered" evidence="2">
    <location>
        <begin position="402"/>
        <end position="432"/>
    </location>
</feature>
<accession>A0A6P7Z0R4</accession>
<dbReference type="OrthoDB" id="9885698at2759"/>
<feature type="compositionally biased region" description="Polar residues" evidence="2">
    <location>
        <begin position="404"/>
        <end position="425"/>
    </location>
</feature>
<evidence type="ECO:0000313" key="5">
    <source>
        <dbReference type="RefSeq" id="XP_030069080.1"/>
    </source>
</evidence>
<dbReference type="KEGG" id="muo:115476696"/>
<proteinExistence type="predicted"/>
<dbReference type="CTD" id="146325"/>
<sequence length="867" mass="98119">MIIVTRSGPSVMSKEDDGSCKLTSVYKHKERKPKKPHYIPRPWGKPYNYKCFQCPFTCMEKSHLYNHMKYSLCKNSLSLLIESDWPYKKGNFLHPELHLIHAAETSRHPESQMDNQETCDSTAIIAETRDTIHVSHGDMVDNEKSGVDVLSSKQMHMELHKFQEIEDDNVGTAGQLKETDPREKKGGAMRANYHPTDPEDPNVKTLLLGLKNKGDKFCKDTEPDFIITDVYSLQKNVMKGKEPLHTESEVKPKNCKVPKKCLGSNGILMEQWKLFTNRQRRSRADAASPCAKTNIIPCYPPPSYSDYQETQRLNLSLLGINYPLNPNLFPYFGPTVTNSATPQPHLTQIPFLASTAQLMHPHSANLQALQNPERPAFLPRFYYPLLFEHMFGSSEDKTAAGKLNMQQQQPGTSVPNSPNDKSPSEPQKGALQKVPVVQADTLWATSLQGKPSLENLQAAPTEAEEEKWPNYDNVITANLGINNQSRDSLSDMLKDSFKESSRLSNIRKAESPKATCLSNSESLTNSLKRKSLFGGELNLLKDHIASKSLTATKISDCTRSLQDIPQLLKSFDQWKQECKSHPRPETQEKAICSECPSSVITTNGQWAYKQNQVHRISKDSETTTMLNSDLSKTLEEYQEVEKKLSDMAKENNSEQKEMKDQLFKIRKELYHIHQMLANATIPHEVPLDLSVKRSQGGFEKGYQTRNEASKSVHEDPRLQCKDHDSNTRSNVAGETVNGDKMSNYLPEPKTTTFDLLMKTTQSEEQQPSLMVHHSTMRGHPSAFFSVPLELHRVMEPYYRHTTKCEADSSVLLSTDGKSSNSTQSHQQLPPPEEEQMNYRDRHHSISYEGSSPSESETICLHNPLNTD</sequence>